<organism evidence="2 3">
    <name type="scientific">Mycena metata</name>
    <dbReference type="NCBI Taxonomy" id="1033252"/>
    <lineage>
        <taxon>Eukaryota</taxon>
        <taxon>Fungi</taxon>
        <taxon>Dikarya</taxon>
        <taxon>Basidiomycota</taxon>
        <taxon>Agaricomycotina</taxon>
        <taxon>Agaricomycetes</taxon>
        <taxon>Agaricomycetidae</taxon>
        <taxon>Agaricales</taxon>
        <taxon>Marasmiineae</taxon>
        <taxon>Mycenaceae</taxon>
        <taxon>Mycena</taxon>
    </lineage>
</organism>
<dbReference type="EMBL" id="JARKIB010000001">
    <property type="protein sequence ID" value="KAJ7786338.1"/>
    <property type="molecule type" value="Genomic_DNA"/>
</dbReference>
<feature type="region of interest" description="Disordered" evidence="1">
    <location>
        <begin position="124"/>
        <end position="189"/>
    </location>
</feature>
<evidence type="ECO:0000256" key="1">
    <source>
        <dbReference type="SAM" id="MobiDB-lite"/>
    </source>
</evidence>
<accession>A0AAD7KIA4</accession>
<feature type="compositionally biased region" description="Pro residues" evidence="1">
    <location>
        <begin position="480"/>
        <end position="496"/>
    </location>
</feature>
<feature type="compositionally biased region" description="Polar residues" evidence="1">
    <location>
        <begin position="559"/>
        <end position="570"/>
    </location>
</feature>
<gene>
    <name evidence="2" type="ORF">B0H16DRAFT_1708525</name>
</gene>
<keyword evidence="3" id="KW-1185">Reference proteome</keyword>
<comment type="caution">
    <text evidence="2">The sequence shown here is derived from an EMBL/GenBank/DDBJ whole genome shotgun (WGS) entry which is preliminary data.</text>
</comment>
<proteinExistence type="predicted"/>
<name>A0AAD7KIA4_9AGAR</name>
<feature type="region of interest" description="Disordered" evidence="1">
    <location>
        <begin position="417"/>
        <end position="598"/>
    </location>
</feature>
<feature type="compositionally biased region" description="Pro residues" evidence="1">
    <location>
        <begin position="535"/>
        <end position="552"/>
    </location>
</feature>
<feature type="compositionally biased region" description="Polar residues" evidence="1">
    <location>
        <begin position="418"/>
        <end position="429"/>
    </location>
</feature>
<feature type="compositionally biased region" description="Polar residues" evidence="1">
    <location>
        <begin position="226"/>
        <end position="246"/>
    </location>
</feature>
<feature type="compositionally biased region" description="Low complexity" evidence="1">
    <location>
        <begin position="124"/>
        <end position="138"/>
    </location>
</feature>
<feature type="region of interest" description="Disordered" evidence="1">
    <location>
        <begin position="206"/>
        <end position="260"/>
    </location>
</feature>
<protein>
    <submittedName>
        <fullName evidence="2">Uncharacterized protein</fullName>
    </submittedName>
</protein>
<reference evidence="2" key="1">
    <citation type="submission" date="2023-03" db="EMBL/GenBank/DDBJ databases">
        <title>Massive genome expansion in bonnet fungi (Mycena s.s.) driven by repeated elements and novel gene families across ecological guilds.</title>
        <authorList>
            <consortium name="Lawrence Berkeley National Laboratory"/>
            <person name="Harder C.B."/>
            <person name="Miyauchi S."/>
            <person name="Viragh M."/>
            <person name="Kuo A."/>
            <person name="Thoen E."/>
            <person name="Andreopoulos B."/>
            <person name="Lu D."/>
            <person name="Skrede I."/>
            <person name="Drula E."/>
            <person name="Henrissat B."/>
            <person name="Morin E."/>
            <person name="Kohler A."/>
            <person name="Barry K."/>
            <person name="LaButti K."/>
            <person name="Morin E."/>
            <person name="Salamov A."/>
            <person name="Lipzen A."/>
            <person name="Mereny Z."/>
            <person name="Hegedus B."/>
            <person name="Baldrian P."/>
            <person name="Stursova M."/>
            <person name="Weitz H."/>
            <person name="Taylor A."/>
            <person name="Grigoriev I.V."/>
            <person name="Nagy L.G."/>
            <person name="Martin F."/>
            <person name="Kauserud H."/>
        </authorList>
    </citation>
    <scope>NUCLEOTIDE SEQUENCE</scope>
    <source>
        <strain evidence="2">CBHHK182m</strain>
    </source>
</reference>
<dbReference type="AlphaFoldDB" id="A0AAD7KIA4"/>
<dbReference type="Proteomes" id="UP001215598">
    <property type="component" value="Unassembled WGS sequence"/>
</dbReference>
<feature type="region of interest" description="Disordered" evidence="1">
    <location>
        <begin position="1"/>
        <end position="101"/>
    </location>
</feature>
<feature type="compositionally biased region" description="Low complexity" evidence="1">
    <location>
        <begin position="454"/>
        <end position="479"/>
    </location>
</feature>
<sequence>MPEDAHNPSPTSQRSPIQRHMHNYSLPSPTSASYARPTTPRPLRCQSSPTLSDFRQAVYIPETIPAKEDSSQKAPRHTRRASRSSPAMHIGGSLNASRVPSLRTVGSDSALSLLSYYMNEPPRSSYRLPPSPSSSVSPPATPTPVPSLCRTVVGDSSPRSSTRPLFPTSPTRSVYPSTPKKSGIDQPNSNHLSVLSVASLPFPLPTPPGLASDPEWEVDPFASPHYPSTSSPPQSKWSPASSTQSLAHYRSHSTDAMPKRDQYPKDVWEAQRRCSIPNSAEGLFREIEHKSQSRYLWIPFSECECKHGDPGGKKRRPDSLMTFVIVDEEKEEDELTEDTSTRNDGADIFGPPTGRPVFNAAEQNVGAVIPDSTRSNADDTKWKTNQVKTSVGPTTTMTAAGASVIAKYTDVDGIAVSEDSSSASIQSPLSGHLHVPASPSPKMRKPVPSLFTTSSNLPRSLPSPRHLINSPSKPRAIAIPPSPRTPPPHPPHPLPSPYTDSVARVLDLGFPSPPLLADHLAPASPGGKREIQAGMPPPSPTSRRLPQPPSSPVSPLQVHNSSGARGSVSINHAPVVPPRSKLRPPPVKITTVQYTGQS</sequence>
<evidence type="ECO:0000313" key="2">
    <source>
        <dbReference type="EMBL" id="KAJ7786338.1"/>
    </source>
</evidence>
<feature type="compositionally biased region" description="Polar residues" evidence="1">
    <location>
        <begin position="157"/>
        <end position="189"/>
    </location>
</feature>
<evidence type="ECO:0000313" key="3">
    <source>
        <dbReference type="Proteomes" id="UP001215598"/>
    </source>
</evidence>